<organism evidence="1 2">
    <name type="scientific">Jejuia pallidilutea</name>
    <dbReference type="NCBI Taxonomy" id="504487"/>
    <lineage>
        <taxon>Bacteria</taxon>
        <taxon>Pseudomonadati</taxon>
        <taxon>Bacteroidota</taxon>
        <taxon>Flavobacteriia</taxon>
        <taxon>Flavobacteriales</taxon>
        <taxon>Flavobacteriaceae</taxon>
        <taxon>Jejuia</taxon>
    </lineage>
</organism>
<comment type="caution">
    <text evidence="1">The sequence shown here is derived from an EMBL/GenBank/DDBJ whole genome shotgun (WGS) entry which is preliminary data.</text>
</comment>
<proteinExistence type="predicted"/>
<accession>A0A090W1I5</accession>
<name>A0A090W1I5_9FLAO</name>
<dbReference type="EMBL" id="BBNS01000004">
    <property type="protein sequence ID" value="GAL70033.1"/>
    <property type="molecule type" value="Genomic_DNA"/>
</dbReference>
<dbReference type="AlphaFoldDB" id="A0A090W1I5"/>
<dbReference type="Proteomes" id="UP000029646">
    <property type="component" value="Unassembled WGS sequence"/>
</dbReference>
<evidence type="ECO:0000313" key="1">
    <source>
        <dbReference type="EMBL" id="GAL70033.1"/>
    </source>
</evidence>
<reference evidence="1 2" key="1">
    <citation type="journal article" date="2014" name="Genome Announc.">
        <title>Draft Genome Sequence of Marine Flavobacterium Jejuia pallidilutea Strain 11shimoA1 and Pigmentation Mutants.</title>
        <authorList>
            <person name="Takatani N."/>
            <person name="Nakanishi M."/>
            <person name="Meirelles P."/>
            <person name="Mino S."/>
            <person name="Suda W."/>
            <person name="Oshima K."/>
            <person name="Hattori M."/>
            <person name="Ohkuma M."/>
            <person name="Hosokawa M."/>
            <person name="Miyashita K."/>
            <person name="Thompson F.L."/>
            <person name="Niwa A."/>
            <person name="Sawabe T."/>
            <person name="Sawabe T."/>
        </authorList>
    </citation>
    <scope>NUCLEOTIDE SEQUENCE [LARGE SCALE GENOMIC DNA]</scope>
    <source>
        <strain evidence="2">JCM19302</strain>
    </source>
</reference>
<gene>
    <name evidence="1" type="ORF">JCM19302_2608</name>
</gene>
<evidence type="ECO:0000313" key="2">
    <source>
        <dbReference type="Proteomes" id="UP000029646"/>
    </source>
</evidence>
<protein>
    <submittedName>
        <fullName evidence="1">Uncharacterized protein</fullName>
    </submittedName>
</protein>
<sequence length="40" mass="4476">MRFALPCCIRSKPISSASVPVLHAEEFVVTWLPKPNIPLK</sequence>